<dbReference type="InterPro" id="IPR002376">
    <property type="entry name" value="Formyl_transf_N"/>
</dbReference>
<dbReference type="PANTHER" id="PTHR11138:SF5">
    <property type="entry name" value="METHIONYL-TRNA FORMYLTRANSFERASE, MITOCHONDRIAL"/>
    <property type="match status" value="1"/>
</dbReference>
<dbReference type="Pfam" id="PF00551">
    <property type="entry name" value="Formyl_trans_N"/>
    <property type="match status" value="1"/>
</dbReference>
<dbReference type="EMBL" id="KZ819639">
    <property type="protein sequence ID" value="PWN87680.1"/>
    <property type="molecule type" value="Genomic_DNA"/>
</dbReference>
<evidence type="ECO:0000313" key="3">
    <source>
        <dbReference type="EMBL" id="PWN87680.1"/>
    </source>
</evidence>
<feature type="domain" description="Formyl transferase N-terminal" evidence="1">
    <location>
        <begin position="127"/>
        <end position="211"/>
    </location>
</feature>
<dbReference type="Proteomes" id="UP000245768">
    <property type="component" value="Unassembled WGS sequence"/>
</dbReference>
<dbReference type="RefSeq" id="XP_025374878.1">
    <property type="nucleotide sequence ID" value="XM_025522566.1"/>
</dbReference>
<dbReference type="InterPro" id="IPR011034">
    <property type="entry name" value="Formyl_transferase-like_C_sf"/>
</dbReference>
<evidence type="ECO:0000259" key="2">
    <source>
        <dbReference type="Pfam" id="PF02911"/>
    </source>
</evidence>
<evidence type="ECO:0000259" key="1">
    <source>
        <dbReference type="Pfam" id="PF00551"/>
    </source>
</evidence>
<dbReference type="AlphaFoldDB" id="A0A316YDG3"/>
<dbReference type="InterPro" id="IPR005793">
    <property type="entry name" value="Formyl_trans_C"/>
</dbReference>
<dbReference type="SUPFAM" id="SSF50486">
    <property type="entry name" value="FMT C-terminal domain-like"/>
    <property type="match status" value="1"/>
</dbReference>
<dbReference type="GeneID" id="37044482"/>
<proteinExistence type="predicted"/>
<name>A0A316YDG3_9BASI</name>
<feature type="domain" description="Formyl transferase C-terminal" evidence="2">
    <location>
        <begin position="269"/>
        <end position="385"/>
    </location>
</feature>
<reference evidence="3 4" key="1">
    <citation type="journal article" date="2018" name="Mol. Biol. Evol.">
        <title>Broad Genomic Sampling Reveals a Smut Pathogenic Ancestry of the Fungal Clade Ustilaginomycotina.</title>
        <authorList>
            <person name="Kijpornyongpan T."/>
            <person name="Mondo S.J."/>
            <person name="Barry K."/>
            <person name="Sandor L."/>
            <person name="Lee J."/>
            <person name="Lipzen A."/>
            <person name="Pangilinan J."/>
            <person name="LaButti K."/>
            <person name="Hainaut M."/>
            <person name="Henrissat B."/>
            <person name="Grigoriev I.V."/>
            <person name="Spatafora J.W."/>
            <person name="Aime M.C."/>
        </authorList>
    </citation>
    <scope>NUCLEOTIDE SEQUENCE [LARGE SCALE GENOMIC DNA]</scope>
    <source>
        <strain evidence="3 4">MCA 4198</strain>
    </source>
</reference>
<keyword evidence="4" id="KW-1185">Reference proteome</keyword>
<evidence type="ECO:0000313" key="4">
    <source>
        <dbReference type="Proteomes" id="UP000245768"/>
    </source>
</evidence>
<dbReference type="InParanoid" id="A0A316YDG3"/>
<dbReference type="SUPFAM" id="SSF53328">
    <property type="entry name" value="Formyltransferase"/>
    <property type="match status" value="1"/>
</dbReference>
<protein>
    <submittedName>
        <fullName evidence="3">Formyltransferase</fullName>
    </submittedName>
</protein>
<dbReference type="Pfam" id="PF02911">
    <property type="entry name" value="Formyl_trans_C"/>
    <property type="match status" value="1"/>
</dbReference>
<dbReference type="GO" id="GO:0005739">
    <property type="term" value="C:mitochondrion"/>
    <property type="evidence" value="ECO:0007669"/>
    <property type="project" value="TreeGrafter"/>
</dbReference>
<dbReference type="Gene3D" id="3.40.50.12230">
    <property type="match status" value="1"/>
</dbReference>
<dbReference type="STRING" id="215250.A0A316YDG3"/>
<keyword evidence="3" id="KW-0808">Transferase</keyword>
<sequence length="399" mass="42832">MMLRVSPLLFRTGQRRRLSSQASVVGGGGKGKYDIVFCGTDRFACAVLSGLLGRPDLCRSIKVLTPSDAPNTWASRKRIAEVPLRRLAEDSGLAHNALPRDVPMSEWEPPPGLFPPAPAVPASPGTNSNVLLTASFGHVIPPAILGLYAPGARLNVHPSLLPQLRGAAPVQWAIARRLARTGVSIQGLEAAIDTGRVFARHALDVGLDEEVDVDLARVDSRKAPTYETLLDRLEPIAVRLLLDVLSNLEARASAATPQSELGPASRAPKVRREHAEVRWDRWTAHDIEARHRAFSYLFPLSATLEPGRSGAARDVRVLLRSVHVGTAETGAEAGAAPPLAPGQARLSRSGGHLEVGCADDTHLCVSQLQTAGKRAMDATHWIVGYRDRADARTGLLTFT</sequence>
<organism evidence="3 4">
    <name type="scientific">Acaromyces ingoldii</name>
    <dbReference type="NCBI Taxonomy" id="215250"/>
    <lineage>
        <taxon>Eukaryota</taxon>
        <taxon>Fungi</taxon>
        <taxon>Dikarya</taxon>
        <taxon>Basidiomycota</taxon>
        <taxon>Ustilaginomycotina</taxon>
        <taxon>Exobasidiomycetes</taxon>
        <taxon>Exobasidiales</taxon>
        <taxon>Cryptobasidiaceae</taxon>
        <taxon>Acaromyces</taxon>
    </lineage>
</organism>
<gene>
    <name evidence="3" type="ORF">FA10DRAFT_269003</name>
</gene>
<dbReference type="GO" id="GO:0004479">
    <property type="term" value="F:methionyl-tRNA formyltransferase activity"/>
    <property type="evidence" value="ECO:0007669"/>
    <property type="project" value="TreeGrafter"/>
</dbReference>
<dbReference type="InterPro" id="IPR036477">
    <property type="entry name" value="Formyl_transf_N_sf"/>
</dbReference>
<accession>A0A316YDG3</accession>
<dbReference type="OrthoDB" id="10268103at2759"/>
<dbReference type="PANTHER" id="PTHR11138">
    <property type="entry name" value="METHIONYL-TRNA FORMYLTRANSFERASE"/>
    <property type="match status" value="1"/>
</dbReference>